<dbReference type="Proteomes" id="UP000198531">
    <property type="component" value="Unassembled WGS sequence"/>
</dbReference>
<feature type="domain" description="PAS" evidence="4">
    <location>
        <begin position="216"/>
        <end position="272"/>
    </location>
</feature>
<feature type="domain" description="PAC" evidence="5">
    <location>
        <begin position="289"/>
        <end position="343"/>
    </location>
</feature>
<gene>
    <name evidence="6" type="ORF">SAMN04487947_3359</name>
</gene>
<dbReference type="InterPro" id="IPR031803">
    <property type="entry name" value="BAT_GAF/HTH-assoc"/>
</dbReference>
<dbReference type="SMART" id="SM00086">
    <property type="entry name" value="PAC"/>
    <property type="match status" value="3"/>
</dbReference>
<sequence length="1118" mass="125174">MESRPLTDPLRQTLDAFGAVGEPVTTPEVAERLDIGRRTAYARLERLVEDGRVETKKVGANARVWWRPVGDAPTATLGPSTAADSLVGEVLDDVEVGIFVLDESFDVVWVNGATERYFGLDRTAVLGANKRRLVTDRIAATVEDSASFADTVLATYDDNSSPQEFECHVTAADEREERWLEHRSEPIESGTYAGGRVELYYDVTERKRSERSRREDREVFESFVERVDEYAIFTLDTEGRVQTWNRGAERIKGYAQEDIVGEHVSTFYTAEDCAAGVPEENLAAAAERGSVEFEGWRVDADGDRFWANVAMWAIRDANGELEGYAKVTRDLTERRDRERQLRRERDLTDRLLETAPVRLAIFRPDGTVERTNAVAGRELGLDDAELETLRVEDLDLYDPDGEPIPTAEHPVSRVVETGEPVSDRLVQHDGSDGTRRWVSLTATPLFDDGTLERVVVAGKDVTELKRKERRLERQRDELDAELDEVFARIDDAFFALDEELRFVYLNEQAVTLMDLSGAGPVGEHVGNVIPTDTEVVAAFEEAFETQESVSVEEYHASLGRWFETHVYPSETGLSVYFRDVSRRKAHERELERYETIVETVPDGVYALDDEGRYALVNDAFCELTGYDSEDLLGRRPTLVEGREVHERANELGREILAGDRDDGTLQYSLQTAEGGEVAVEGNFTTYRYGDDAAGRAGVVRDVTARVERERELERRRERLRALNSLNEVVRGIAEAVIEQSTREEIEETVCDRLAAAEPYLFAWVGDVDPASQTVSLRSEAGVEGYLDGVTISVDSDDERSEGPTGRAIRTGEVQTTRDTVADVRHDPWRDHIEQYDFRSSAAIPITHEDTPYGVLNVYSDRPGAFEGEEYEMVGQLGEIVGHAIAAVERKHALMSDDVVELVFQIENVFESLGVDDATDAPIRLEHIVRVGDDKFVFFGRTTPEGVGTVEAMVESVPFYESVTVHDGGDERRFELRVSEPPVLAAISTLGGGVAEAVIEGGDYRLSVHLPPSADVRRVVETMTDAYPTTKLLKRRQLTKHSRAEERQVSTLTSDLTDRQRTALETAYYAGFFEWPRAVTGEDVAESLGVSPPTFHQHLRKAERKMFDAVFGSGMREST</sequence>
<evidence type="ECO:0000256" key="1">
    <source>
        <dbReference type="ARBA" id="ARBA00023015"/>
    </source>
</evidence>
<dbReference type="InterPro" id="IPR007050">
    <property type="entry name" value="HTH_bacterioopsin"/>
</dbReference>
<evidence type="ECO:0000256" key="2">
    <source>
        <dbReference type="ARBA" id="ARBA00023163"/>
    </source>
</evidence>
<dbReference type="PANTHER" id="PTHR44757">
    <property type="entry name" value="DIGUANYLATE CYCLASE DGCP"/>
    <property type="match status" value="1"/>
</dbReference>
<dbReference type="InterPro" id="IPR001610">
    <property type="entry name" value="PAC"/>
</dbReference>
<evidence type="ECO:0000259" key="4">
    <source>
        <dbReference type="PROSITE" id="PS50112"/>
    </source>
</evidence>
<evidence type="ECO:0000313" key="6">
    <source>
        <dbReference type="EMBL" id="SFR66862.1"/>
    </source>
</evidence>
<dbReference type="InterPro" id="IPR035965">
    <property type="entry name" value="PAS-like_dom_sf"/>
</dbReference>
<dbReference type="Pfam" id="PF15915">
    <property type="entry name" value="BAT"/>
    <property type="match status" value="1"/>
</dbReference>
<feature type="domain" description="PAS" evidence="4">
    <location>
        <begin position="589"/>
        <end position="634"/>
    </location>
</feature>
<dbReference type="InterPro" id="IPR013656">
    <property type="entry name" value="PAS_4"/>
</dbReference>
<dbReference type="RefSeq" id="WP_089809728.1">
    <property type="nucleotide sequence ID" value="NZ_FOYT01000003.1"/>
</dbReference>
<dbReference type="Pfam" id="PF04967">
    <property type="entry name" value="HTH_10"/>
    <property type="match status" value="1"/>
</dbReference>
<dbReference type="InterPro" id="IPR013767">
    <property type="entry name" value="PAS_fold"/>
</dbReference>
<dbReference type="PROSITE" id="PS50113">
    <property type="entry name" value="PAC"/>
    <property type="match status" value="2"/>
</dbReference>
<dbReference type="Gene3D" id="3.30.450.20">
    <property type="entry name" value="PAS domain"/>
    <property type="match status" value="5"/>
</dbReference>
<dbReference type="SUPFAM" id="SSF55785">
    <property type="entry name" value="PYP-like sensor domain (PAS domain)"/>
    <property type="match status" value="5"/>
</dbReference>
<keyword evidence="1" id="KW-0805">Transcription regulation</keyword>
<keyword evidence="7" id="KW-1185">Reference proteome</keyword>
<dbReference type="InterPro" id="IPR000700">
    <property type="entry name" value="PAS-assoc_C"/>
</dbReference>
<dbReference type="InterPro" id="IPR052155">
    <property type="entry name" value="Biofilm_reg_signaling"/>
</dbReference>
<dbReference type="SUPFAM" id="SSF46785">
    <property type="entry name" value="Winged helix' DNA-binding domain"/>
    <property type="match status" value="1"/>
</dbReference>
<feature type="coiled-coil region" evidence="3">
    <location>
        <begin position="461"/>
        <end position="488"/>
    </location>
</feature>
<reference evidence="7" key="1">
    <citation type="submission" date="2016-10" db="EMBL/GenBank/DDBJ databases">
        <authorList>
            <person name="Varghese N."/>
            <person name="Submissions S."/>
        </authorList>
    </citation>
    <scope>NUCLEOTIDE SEQUENCE [LARGE SCALE GENOMIC DNA]</scope>
    <source>
        <strain evidence="7">CGMCC 1.7736</strain>
    </source>
</reference>
<dbReference type="Gene3D" id="3.30.450.40">
    <property type="match status" value="1"/>
</dbReference>
<protein>
    <submittedName>
        <fullName evidence="6">PAS domain S-box-containing protein</fullName>
    </submittedName>
</protein>
<dbReference type="EMBL" id="FOYT01000003">
    <property type="protein sequence ID" value="SFR66862.1"/>
    <property type="molecule type" value="Genomic_DNA"/>
</dbReference>
<dbReference type="NCBIfam" id="TIGR00229">
    <property type="entry name" value="sensory_box"/>
    <property type="match status" value="3"/>
</dbReference>
<dbReference type="PANTHER" id="PTHR44757:SF2">
    <property type="entry name" value="BIOFILM ARCHITECTURE MAINTENANCE PROTEIN MBAA"/>
    <property type="match status" value="1"/>
</dbReference>
<dbReference type="Pfam" id="PF08448">
    <property type="entry name" value="PAS_4"/>
    <property type="match status" value="3"/>
</dbReference>
<dbReference type="PROSITE" id="PS50112">
    <property type="entry name" value="PAS"/>
    <property type="match status" value="3"/>
</dbReference>
<dbReference type="OrthoDB" id="234125at2157"/>
<feature type="domain" description="PAS" evidence="4">
    <location>
        <begin position="83"/>
        <end position="127"/>
    </location>
</feature>
<dbReference type="InterPro" id="IPR036390">
    <property type="entry name" value="WH_DNA-bd_sf"/>
</dbReference>
<dbReference type="STRING" id="553469.SAMN04487947_3359"/>
<dbReference type="SMART" id="SM00091">
    <property type="entry name" value="PAS"/>
    <property type="match status" value="4"/>
</dbReference>
<evidence type="ECO:0000259" key="5">
    <source>
        <dbReference type="PROSITE" id="PS50113"/>
    </source>
</evidence>
<keyword evidence="2" id="KW-0804">Transcription</keyword>
<dbReference type="GO" id="GO:0006355">
    <property type="term" value="P:regulation of DNA-templated transcription"/>
    <property type="evidence" value="ECO:0007669"/>
    <property type="project" value="InterPro"/>
</dbReference>
<dbReference type="InterPro" id="IPR000014">
    <property type="entry name" value="PAS"/>
</dbReference>
<keyword evidence="3" id="KW-0175">Coiled coil</keyword>
<name>A0A1I6IJF9_9EURY</name>
<feature type="domain" description="PAC" evidence="5">
    <location>
        <begin position="419"/>
        <end position="473"/>
    </location>
</feature>
<dbReference type="InterPro" id="IPR029016">
    <property type="entry name" value="GAF-like_dom_sf"/>
</dbReference>
<dbReference type="CDD" id="cd00130">
    <property type="entry name" value="PAS"/>
    <property type="match status" value="3"/>
</dbReference>
<proteinExistence type="predicted"/>
<dbReference type="SUPFAM" id="SSF55781">
    <property type="entry name" value="GAF domain-like"/>
    <property type="match status" value="1"/>
</dbReference>
<evidence type="ECO:0000256" key="3">
    <source>
        <dbReference type="SAM" id="Coils"/>
    </source>
</evidence>
<accession>A0A1I6IJF9</accession>
<dbReference type="SMART" id="SM00065">
    <property type="entry name" value="GAF"/>
    <property type="match status" value="1"/>
</dbReference>
<evidence type="ECO:0000313" key="7">
    <source>
        <dbReference type="Proteomes" id="UP000198531"/>
    </source>
</evidence>
<dbReference type="Pfam" id="PF13185">
    <property type="entry name" value="GAF_2"/>
    <property type="match status" value="1"/>
</dbReference>
<dbReference type="Pfam" id="PF13426">
    <property type="entry name" value="PAS_9"/>
    <property type="match status" value="1"/>
</dbReference>
<dbReference type="Pfam" id="PF00989">
    <property type="entry name" value="PAS"/>
    <property type="match status" value="1"/>
</dbReference>
<dbReference type="AlphaFoldDB" id="A0A1I6IJF9"/>
<dbReference type="InterPro" id="IPR003018">
    <property type="entry name" value="GAF"/>
</dbReference>
<organism evidence="6 7">
    <name type="scientific">Halogeometricum rufum</name>
    <dbReference type="NCBI Taxonomy" id="553469"/>
    <lineage>
        <taxon>Archaea</taxon>
        <taxon>Methanobacteriati</taxon>
        <taxon>Methanobacteriota</taxon>
        <taxon>Stenosarchaea group</taxon>
        <taxon>Halobacteria</taxon>
        <taxon>Halobacteriales</taxon>
        <taxon>Haloferacaceae</taxon>
        <taxon>Halogeometricum</taxon>
    </lineage>
</organism>